<evidence type="ECO:0000313" key="1">
    <source>
        <dbReference type="Proteomes" id="UP000025227"/>
    </source>
</evidence>
<dbReference type="AlphaFoldDB" id="A0A7I4YAB8"/>
<dbReference type="Proteomes" id="UP000025227">
    <property type="component" value="Unplaced"/>
</dbReference>
<protein>
    <submittedName>
        <fullName evidence="2">J domain-containing protein</fullName>
    </submittedName>
</protein>
<dbReference type="WBParaSite" id="HCON_00068960-00001">
    <property type="protein sequence ID" value="HCON_00068960-00001"/>
    <property type="gene ID" value="HCON_00068960"/>
</dbReference>
<sequence>QEKKITRAYSILSDLDKRRMFDTSGPEWCQRRPSCYQPNSYRGQSYGLKVLKKMDAALALFSQICSGKYPKFWKEAARSMLFPTLGMFRFILQFQQKCWMELDDFVGNLPIV</sequence>
<accession>A0A7I4YAB8</accession>
<keyword evidence="1" id="KW-1185">Reference proteome</keyword>
<proteinExistence type="predicted"/>
<organism evidence="1 2">
    <name type="scientific">Haemonchus contortus</name>
    <name type="common">Barber pole worm</name>
    <dbReference type="NCBI Taxonomy" id="6289"/>
    <lineage>
        <taxon>Eukaryota</taxon>
        <taxon>Metazoa</taxon>
        <taxon>Ecdysozoa</taxon>
        <taxon>Nematoda</taxon>
        <taxon>Chromadorea</taxon>
        <taxon>Rhabditida</taxon>
        <taxon>Rhabditina</taxon>
        <taxon>Rhabditomorpha</taxon>
        <taxon>Strongyloidea</taxon>
        <taxon>Trichostrongylidae</taxon>
        <taxon>Haemonchus</taxon>
    </lineage>
</organism>
<evidence type="ECO:0000313" key="2">
    <source>
        <dbReference type="WBParaSite" id="HCON_00068960-00001"/>
    </source>
</evidence>
<name>A0A7I4YAB8_HAECO</name>
<reference evidence="2" key="1">
    <citation type="submission" date="2020-12" db="UniProtKB">
        <authorList>
            <consortium name="WormBaseParasite"/>
        </authorList>
    </citation>
    <scope>IDENTIFICATION</scope>
    <source>
        <strain evidence="2">MHco3</strain>
    </source>
</reference>